<evidence type="ECO:0000313" key="2">
    <source>
        <dbReference type="EMBL" id="THV07172.1"/>
    </source>
</evidence>
<organism evidence="2 3">
    <name type="scientific">Dendrothele bispora (strain CBS 962.96)</name>
    <dbReference type="NCBI Taxonomy" id="1314807"/>
    <lineage>
        <taxon>Eukaryota</taxon>
        <taxon>Fungi</taxon>
        <taxon>Dikarya</taxon>
        <taxon>Basidiomycota</taxon>
        <taxon>Agaricomycotina</taxon>
        <taxon>Agaricomycetes</taxon>
        <taxon>Agaricomycetidae</taxon>
        <taxon>Agaricales</taxon>
        <taxon>Agaricales incertae sedis</taxon>
        <taxon>Dendrothele</taxon>
    </lineage>
</organism>
<protein>
    <submittedName>
        <fullName evidence="2">Uncharacterized protein</fullName>
    </submittedName>
</protein>
<feature type="region of interest" description="Disordered" evidence="1">
    <location>
        <begin position="220"/>
        <end position="264"/>
    </location>
</feature>
<keyword evidence="3" id="KW-1185">Reference proteome</keyword>
<sequence>MQVMGDSKAQRNLINSIPKIKQYNGQNSIIVLDNFLRGLIRHMVVQGLTGPEKIEDSEGTLVVTNEDSGRTILMAGNLTEAALEWYQTYAEHPPDSFERGMKASAHRRTFLQIFRALFDRFITGAALKEINTLYDEVKYTTLGGVRQLFSDMKMYTQTMPVPPDEYRFKDNLLEKLPQSMRRILLNDGLGPNTATIDEIMQRALAVESGWEAEAYYDATGSQLNVSESETDGGESESEETQEGGESGGAQQPHLLTSWLKTQAR</sequence>
<dbReference type="OrthoDB" id="3060267at2759"/>
<accession>A0A4S8MVP9</accession>
<gene>
    <name evidence="2" type="ORF">K435DRAFT_848512</name>
</gene>
<reference evidence="2 3" key="1">
    <citation type="journal article" date="2019" name="Nat. Ecol. Evol.">
        <title>Megaphylogeny resolves global patterns of mushroom evolution.</title>
        <authorList>
            <person name="Varga T."/>
            <person name="Krizsan K."/>
            <person name="Foldi C."/>
            <person name="Dima B."/>
            <person name="Sanchez-Garcia M."/>
            <person name="Sanchez-Ramirez S."/>
            <person name="Szollosi G.J."/>
            <person name="Szarkandi J.G."/>
            <person name="Papp V."/>
            <person name="Albert L."/>
            <person name="Andreopoulos W."/>
            <person name="Angelini C."/>
            <person name="Antonin V."/>
            <person name="Barry K.W."/>
            <person name="Bougher N.L."/>
            <person name="Buchanan P."/>
            <person name="Buyck B."/>
            <person name="Bense V."/>
            <person name="Catcheside P."/>
            <person name="Chovatia M."/>
            <person name="Cooper J."/>
            <person name="Damon W."/>
            <person name="Desjardin D."/>
            <person name="Finy P."/>
            <person name="Geml J."/>
            <person name="Haridas S."/>
            <person name="Hughes K."/>
            <person name="Justo A."/>
            <person name="Karasinski D."/>
            <person name="Kautmanova I."/>
            <person name="Kiss B."/>
            <person name="Kocsube S."/>
            <person name="Kotiranta H."/>
            <person name="LaButti K.M."/>
            <person name="Lechner B.E."/>
            <person name="Liimatainen K."/>
            <person name="Lipzen A."/>
            <person name="Lukacs Z."/>
            <person name="Mihaltcheva S."/>
            <person name="Morgado L.N."/>
            <person name="Niskanen T."/>
            <person name="Noordeloos M.E."/>
            <person name="Ohm R.A."/>
            <person name="Ortiz-Santana B."/>
            <person name="Ovrebo C."/>
            <person name="Racz N."/>
            <person name="Riley R."/>
            <person name="Savchenko A."/>
            <person name="Shiryaev A."/>
            <person name="Soop K."/>
            <person name="Spirin V."/>
            <person name="Szebenyi C."/>
            <person name="Tomsovsky M."/>
            <person name="Tulloss R.E."/>
            <person name="Uehling J."/>
            <person name="Grigoriev I.V."/>
            <person name="Vagvolgyi C."/>
            <person name="Papp T."/>
            <person name="Martin F.M."/>
            <person name="Miettinen O."/>
            <person name="Hibbett D.S."/>
            <person name="Nagy L.G."/>
        </authorList>
    </citation>
    <scope>NUCLEOTIDE SEQUENCE [LARGE SCALE GENOMIC DNA]</scope>
    <source>
        <strain evidence="2 3">CBS 962.96</strain>
    </source>
</reference>
<dbReference type="Proteomes" id="UP000297245">
    <property type="component" value="Unassembled WGS sequence"/>
</dbReference>
<dbReference type="EMBL" id="ML179039">
    <property type="protein sequence ID" value="THV07172.1"/>
    <property type="molecule type" value="Genomic_DNA"/>
</dbReference>
<proteinExistence type="predicted"/>
<evidence type="ECO:0000256" key="1">
    <source>
        <dbReference type="SAM" id="MobiDB-lite"/>
    </source>
</evidence>
<evidence type="ECO:0000313" key="3">
    <source>
        <dbReference type="Proteomes" id="UP000297245"/>
    </source>
</evidence>
<feature type="compositionally biased region" description="Acidic residues" evidence="1">
    <location>
        <begin position="228"/>
        <end position="242"/>
    </location>
</feature>
<dbReference type="AlphaFoldDB" id="A0A4S8MVP9"/>
<name>A0A4S8MVP9_DENBC</name>